<dbReference type="InterPro" id="IPR014710">
    <property type="entry name" value="RmlC-like_jellyroll"/>
</dbReference>
<feature type="domain" description="HTH crp-type" evidence="4">
    <location>
        <begin position="158"/>
        <end position="231"/>
    </location>
</feature>
<comment type="caution">
    <text evidence="5">The sequence shown here is derived from an EMBL/GenBank/DDBJ whole genome shotgun (WGS) entry which is preliminary data.</text>
</comment>
<dbReference type="PANTHER" id="PTHR24567">
    <property type="entry name" value="CRP FAMILY TRANSCRIPTIONAL REGULATORY PROTEIN"/>
    <property type="match status" value="1"/>
</dbReference>
<dbReference type="CDD" id="cd00038">
    <property type="entry name" value="CAP_ED"/>
    <property type="match status" value="1"/>
</dbReference>
<dbReference type="InterPro" id="IPR036388">
    <property type="entry name" value="WH-like_DNA-bd_sf"/>
</dbReference>
<dbReference type="PROSITE" id="PS51063">
    <property type="entry name" value="HTH_CRP_2"/>
    <property type="match status" value="1"/>
</dbReference>
<dbReference type="SUPFAM" id="SSF51206">
    <property type="entry name" value="cAMP-binding domain-like"/>
    <property type="match status" value="1"/>
</dbReference>
<dbReference type="SUPFAM" id="SSF46785">
    <property type="entry name" value="Winged helix' DNA-binding domain"/>
    <property type="match status" value="1"/>
</dbReference>
<accession>A0ABW5UNE2</accession>
<dbReference type="EMBL" id="JBHUMV010000005">
    <property type="protein sequence ID" value="MFD2754686.1"/>
    <property type="molecule type" value="Genomic_DNA"/>
</dbReference>
<dbReference type="InterPro" id="IPR036390">
    <property type="entry name" value="WH_DNA-bd_sf"/>
</dbReference>
<gene>
    <name evidence="5" type="ORF">ACFSW6_11360</name>
</gene>
<keyword evidence="2" id="KW-0238">DNA-binding</keyword>
<dbReference type="InterPro" id="IPR050397">
    <property type="entry name" value="Env_Response_Regulators"/>
</dbReference>
<dbReference type="RefSeq" id="WP_066476086.1">
    <property type="nucleotide sequence ID" value="NZ_BCNT01000005.1"/>
</dbReference>
<dbReference type="Pfam" id="PF00027">
    <property type="entry name" value="cNMP_binding"/>
    <property type="match status" value="1"/>
</dbReference>
<dbReference type="InterPro" id="IPR000595">
    <property type="entry name" value="cNMP-bd_dom"/>
</dbReference>
<dbReference type="SMART" id="SM00419">
    <property type="entry name" value="HTH_CRP"/>
    <property type="match status" value="1"/>
</dbReference>
<dbReference type="InterPro" id="IPR018490">
    <property type="entry name" value="cNMP-bd_dom_sf"/>
</dbReference>
<keyword evidence="6" id="KW-1185">Reference proteome</keyword>
<evidence type="ECO:0000259" key="4">
    <source>
        <dbReference type="PROSITE" id="PS51063"/>
    </source>
</evidence>
<keyword evidence="3" id="KW-0804">Transcription</keyword>
<dbReference type="Gene3D" id="2.60.120.10">
    <property type="entry name" value="Jelly Rolls"/>
    <property type="match status" value="1"/>
</dbReference>
<dbReference type="Pfam" id="PF13545">
    <property type="entry name" value="HTH_Crp_2"/>
    <property type="match status" value="1"/>
</dbReference>
<evidence type="ECO:0000256" key="2">
    <source>
        <dbReference type="ARBA" id="ARBA00023125"/>
    </source>
</evidence>
<dbReference type="Gene3D" id="1.10.10.10">
    <property type="entry name" value="Winged helix-like DNA-binding domain superfamily/Winged helix DNA-binding domain"/>
    <property type="match status" value="1"/>
</dbReference>
<evidence type="ECO:0000256" key="3">
    <source>
        <dbReference type="ARBA" id="ARBA00023163"/>
    </source>
</evidence>
<organism evidence="5 6">
    <name type="scientific">Comamonas terrae</name>
    <dbReference type="NCBI Taxonomy" id="673548"/>
    <lineage>
        <taxon>Bacteria</taxon>
        <taxon>Pseudomonadati</taxon>
        <taxon>Pseudomonadota</taxon>
        <taxon>Betaproteobacteria</taxon>
        <taxon>Burkholderiales</taxon>
        <taxon>Comamonadaceae</taxon>
        <taxon>Comamonas</taxon>
    </lineage>
</organism>
<dbReference type="InterPro" id="IPR012318">
    <property type="entry name" value="HTH_CRP"/>
</dbReference>
<protein>
    <submittedName>
        <fullName evidence="5">Crp/Fnr family transcriptional regulator</fullName>
    </submittedName>
</protein>
<evidence type="ECO:0000313" key="6">
    <source>
        <dbReference type="Proteomes" id="UP001597463"/>
    </source>
</evidence>
<evidence type="ECO:0000313" key="5">
    <source>
        <dbReference type="EMBL" id="MFD2754686.1"/>
    </source>
</evidence>
<sequence>MSRKPPPEADSVALIRRALGMCRMMSGWPDDVLDELAAIARLGRYDKRTPIMVGDRARREVLVVASGRLEVEGVDASGVRFVLSMHGPGEIVSLVRLLKNIRFVYDFQAHEGTTIVFLPGDPLLAILDAHPLLWRDVCMLMLSRLHEQIATQQRRALGHTANHVADALVQLALAHGQAVEGGSALSLRISQSDLAAMLAMSRQTVNKELRVLAHSGVIDAAYGRITVQDLDALRRVAEGRPLRSG</sequence>
<keyword evidence="1" id="KW-0805">Transcription regulation</keyword>
<proteinExistence type="predicted"/>
<name>A0ABW5UNE2_9BURK</name>
<reference evidence="6" key="1">
    <citation type="journal article" date="2019" name="Int. J. Syst. Evol. Microbiol.">
        <title>The Global Catalogue of Microorganisms (GCM) 10K type strain sequencing project: providing services to taxonomists for standard genome sequencing and annotation.</title>
        <authorList>
            <consortium name="The Broad Institute Genomics Platform"/>
            <consortium name="The Broad Institute Genome Sequencing Center for Infectious Disease"/>
            <person name="Wu L."/>
            <person name="Ma J."/>
        </authorList>
    </citation>
    <scope>NUCLEOTIDE SEQUENCE [LARGE SCALE GENOMIC DNA]</scope>
    <source>
        <strain evidence="6">TISTR 1906</strain>
    </source>
</reference>
<dbReference type="Proteomes" id="UP001597463">
    <property type="component" value="Unassembled WGS sequence"/>
</dbReference>
<dbReference type="PANTHER" id="PTHR24567:SF26">
    <property type="entry name" value="REGULATORY PROTEIN YEIL"/>
    <property type="match status" value="1"/>
</dbReference>
<evidence type="ECO:0000256" key="1">
    <source>
        <dbReference type="ARBA" id="ARBA00023015"/>
    </source>
</evidence>